<evidence type="ECO:0008006" key="4">
    <source>
        <dbReference type="Google" id="ProtNLM"/>
    </source>
</evidence>
<dbReference type="KEGG" id="tbc:A0O31_00626"/>
<keyword evidence="1" id="KW-1133">Transmembrane helix</keyword>
<proteinExistence type="predicted"/>
<keyword evidence="1" id="KW-0812">Transmembrane</keyword>
<dbReference type="Proteomes" id="UP000182993">
    <property type="component" value="Chromosome"/>
</dbReference>
<evidence type="ECO:0000313" key="3">
    <source>
        <dbReference type="Proteomes" id="UP000182993"/>
    </source>
</evidence>
<name>A0A1J0LSX7_THEBO</name>
<organism evidence="2 3">
    <name type="scientific">Thermus brockianus</name>
    <dbReference type="NCBI Taxonomy" id="56956"/>
    <lineage>
        <taxon>Bacteria</taxon>
        <taxon>Thermotogati</taxon>
        <taxon>Deinococcota</taxon>
        <taxon>Deinococci</taxon>
        <taxon>Thermales</taxon>
        <taxon>Thermaceae</taxon>
        <taxon>Thermus</taxon>
    </lineage>
</organism>
<keyword evidence="1" id="KW-0472">Membrane</keyword>
<sequence>MNEVFVTWVYALTYLTVFGYLAYLFWRYRRVR</sequence>
<reference evidence="3" key="1">
    <citation type="submission" date="2016-06" db="EMBL/GenBank/DDBJ databases">
        <title>Whole genome sequencing of Thermus brockianus strain GE-1.</title>
        <authorList>
            <person name="Schaefers C."/>
            <person name="Blank S."/>
            <person name="Wiebusch S."/>
            <person name="Elleuche S."/>
            <person name="Antranikian G."/>
        </authorList>
    </citation>
    <scope>NUCLEOTIDE SEQUENCE [LARGE SCALE GENOMIC DNA]</scope>
    <source>
        <strain evidence="3">GE-1</strain>
    </source>
</reference>
<feature type="transmembrane region" description="Helical" evidence="1">
    <location>
        <begin position="6"/>
        <end position="26"/>
    </location>
</feature>
<dbReference type="AlphaFoldDB" id="A0A1J0LSX7"/>
<evidence type="ECO:0000313" key="2">
    <source>
        <dbReference type="EMBL" id="APD08819.1"/>
    </source>
</evidence>
<protein>
    <recommendedName>
        <fullName evidence="4">CcmD family protein</fullName>
    </recommendedName>
</protein>
<dbReference type="EMBL" id="CP016312">
    <property type="protein sequence ID" value="APD08819.1"/>
    <property type="molecule type" value="Genomic_DNA"/>
</dbReference>
<gene>
    <name evidence="2" type="ORF">A0O31_00626</name>
</gene>
<evidence type="ECO:0000256" key="1">
    <source>
        <dbReference type="SAM" id="Phobius"/>
    </source>
</evidence>
<accession>A0A1J0LSX7</accession>